<sequence>MTIHVPEGKKAKRKKVALAPAVVKNQEAKKAINPLQDIQPKRDLTHLVKWPRYIRLLSQRAIHYKLPPVINQFTQALDGQTATQLLKLTHRYKPETKQEKQQRLLALDEKKKAASKGDVPTQRPPVLQAGVNTVTTLVKNKKAQLVVIAHEVGPMELVVLLPALCHQMGFPATLSGEGRAGASVNSKDKEALAKQVGDVRTNDDRCEEICYHWGSIILHPKSVACIAKVKKAKAKELATKLG</sequence>
<evidence type="ECO:0000313" key="8">
    <source>
        <dbReference type="Proteomes" id="UP000645828"/>
    </source>
</evidence>
<feature type="domain" description="Ribosomal protein eL8/eL30/eS12/Gadd45" evidence="6">
    <location>
        <begin position="122"/>
        <end position="172"/>
    </location>
</feature>
<accession>A0A811YB35</accession>
<evidence type="ECO:0000259" key="6">
    <source>
        <dbReference type="Pfam" id="PF01248"/>
    </source>
</evidence>
<dbReference type="PRINTS" id="PR00881">
    <property type="entry name" value="L7ARS6FAMILY"/>
</dbReference>
<gene>
    <name evidence="7" type="ORF">NYPRO_LOCUS6268</name>
</gene>
<dbReference type="PRINTS" id="PR00882">
    <property type="entry name" value="RIBOSOMALL7A"/>
</dbReference>
<dbReference type="Pfam" id="PF01248">
    <property type="entry name" value="Ribosomal_L7Ae"/>
    <property type="match status" value="1"/>
</dbReference>
<proteinExistence type="inferred from homology"/>
<organism evidence="7 8">
    <name type="scientific">Nyctereutes procyonoides</name>
    <name type="common">Raccoon dog</name>
    <name type="synonym">Canis procyonoides</name>
    <dbReference type="NCBI Taxonomy" id="34880"/>
    <lineage>
        <taxon>Eukaryota</taxon>
        <taxon>Metazoa</taxon>
        <taxon>Chordata</taxon>
        <taxon>Craniata</taxon>
        <taxon>Vertebrata</taxon>
        <taxon>Euteleostomi</taxon>
        <taxon>Mammalia</taxon>
        <taxon>Eutheria</taxon>
        <taxon>Laurasiatheria</taxon>
        <taxon>Carnivora</taxon>
        <taxon>Caniformia</taxon>
        <taxon>Canidae</taxon>
        <taxon>Nyctereutes</taxon>
    </lineage>
</organism>
<comment type="caution">
    <text evidence="7">The sequence shown here is derived from an EMBL/GenBank/DDBJ whole genome shotgun (WGS) entry which is preliminary data.</text>
</comment>
<dbReference type="Gene3D" id="3.30.1330.30">
    <property type="match status" value="1"/>
</dbReference>
<comment type="subunit">
    <text evidence="4">Component of the large ribosomal subunit. Interacts with CRY1. Interacts with DICER1, AGO2, TARBP2, MOV10 and EIF6; they form a large RNA-induced silencing complex (RISC).</text>
</comment>
<dbReference type="InterPro" id="IPR004038">
    <property type="entry name" value="Ribosomal_eL8/eL30/eS12/Gad45"/>
</dbReference>
<dbReference type="InterPro" id="IPR018492">
    <property type="entry name" value="Ribosomal_eL8/Nhp2"/>
</dbReference>
<dbReference type="InterPro" id="IPR001921">
    <property type="entry name" value="Ribosomal_eL8_euk"/>
</dbReference>
<dbReference type="Proteomes" id="UP000645828">
    <property type="component" value="Unassembled WGS sequence"/>
</dbReference>
<dbReference type="AlphaFoldDB" id="A0A811YB35"/>
<evidence type="ECO:0000313" key="7">
    <source>
        <dbReference type="EMBL" id="CAD7673473.1"/>
    </source>
</evidence>
<evidence type="ECO:0000256" key="3">
    <source>
        <dbReference type="ARBA" id="ARBA00023274"/>
    </source>
</evidence>
<dbReference type="InterPro" id="IPR050257">
    <property type="entry name" value="eL8/uL1-like"/>
</dbReference>
<dbReference type="GO" id="GO:0003723">
    <property type="term" value="F:RNA binding"/>
    <property type="evidence" value="ECO:0007669"/>
    <property type="project" value="UniProtKB-UniRule"/>
</dbReference>
<dbReference type="PANTHER" id="PTHR23105">
    <property type="entry name" value="RIBOSOMAL PROTEIN L7AE FAMILY MEMBER"/>
    <property type="match status" value="1"/>
</dbReference>
<dbReference type="SUPFAM" id="SSF55315">
    <property type="entry name" value="L30e-like"/>
    <property type="match status" value="1"/>
</dbReference>
<evidence type="ECO:0000256" key="5">
    <source>
        <dbReference type="RuleBase" id="RU367042"/>
    </source>
</evidence>
<evidence type="ECO:0000256" key="4">
    <source>
        <dbReference type="ARBA" id="ARBA00046616"/>
    </source>
</evidence>
<comment type="function">
    <text evidence="5">Component of the ribosome.</text>
</comment>
<reference evidence="7" key="1">
    <citation type="submission" date="2020-12" db="EMBL/GenBank/DDBJ databases">
        <authorList>
            <consortium name="Molecular Ecology Group"/>
        </authorList>
    </citation>
    <scope>NUCLEOTIDE SEQUENCE</scope>
    <source>
        <strain evidence="7">TBG_1078</strain>
    </source>
</reference>
<dbReference type="EMBL" id="CAJHUB010000671">
    <property type="protein sequence ID" value="CAD7673473.1"/>
    <property type="molecule type" value="Genomic_DNA"/>
</dbReference>
<keyword evidence="8" id="KW-1185">Reference proteome</keyword>
<evidence type="ECO:0000256" key="2">
    <source>
        <dbReference type="ARBA" id="ARBA00022980"/>
    </source>
</evidence>
<name>A0A811YB35_NYCPR</name>
<keyword evidence="2 5" id="KW-0689">Ribosomal protein</keyword>
<comment type="similarity">
    <text evidence="1 5">Belongs to the eukaryotic ribosomal protein eL8 family.</text>
</comment>
<evidence type="ECO:0000256" key="1">
    <source>
        <dbReference type="ARBA" id="ARBA00007337"/>
    </source>
</evidence>
<protein>
    <recommendedName>
        <fullName evidence="5">60S ribosomal protein L7a</fullName>
    </recommendedName>
</protein>
<dbReference type="InterPro" id="IPR029064">
    <property type="entry name" value="Ribosomal_eL30-like_sf"/>
</dbReference>
<keyword evidence="3 5" id="KW-0687">Ribonucleoprotein</keyword>
<dbReference type="GO" id="GO:0022625">
    <property type="term" value="C:cytosolic large ribosomal subunit"/>
    <property type="evidence" value="ECO:0007669"/>
    <property type="project" value="UniProtKB-UniRule"/>
</dbReference>